<dbReference type="Proteomes" id="UP000215158">
    <property type="component" value="Chromosome 1"/>
</dbReference>
<proteinExistence type="predicted"/>
<dbReference type="AlphaFoldDB" id="A0A248VIJ2"/>
<name>A0A248VIJ2_9BURK</name>
<reference evidence="1 2" key="1">
    <citation type="submission" date="2017-08" db="EMBL/GenBank/DDBJ databases">
        <title>Identification and genetic characteristics of simultaneous BTEX- and naphthalene-degrading Paraburkholderia sp. BN5 isolated from petroleum-contaminated soil.</title>
        <authorList>
            <person name="Lee Y."/>
            <person name="Jeon C.O."/>
        </authorList>
    </citation>
    <scope>NUCLEOTIDE SEQUENCE [LARGE SCALE GENOMIC DNA]</scope>
    <source>
        <strain evidence="1 2">BN5</strain>
    </source>
</reference>
<evidence type="ECO:0000313" key="2">
    <source>
        <dbReference type="Proteomes" id="UP000215158"/>
    </source>
</evidence>
<evidence type="ECO:0000313" key="1">
    <source>
        <dbReference type="EMBL" id="ASV98644.1"/>
    </source>
</evidence>
<accession>A0A248VIJ2</accession>
<dbReference type="KEGG" id="parb:CJU94_10945"/>
<protein>
    <submittedName>
        <fullName evidence="1">Uncharacterized protein</fullName>
    </submittedName>
</protein>
<dbReference type="EMBL" id="CP022989">
    <property type="protein sequence ID" value="ASV98644.1"/>
    <property type="molecule type" value="Genomic_DNA"/>
</dbReference>
<sequence length="59" mass="6359">MDMPMKKKRTVASQAAARGPLPALPEGLLDDLVRGPMTPDLSAFSWARRLKTLVLNGPA</sequence>
<keyword evidence="2" id="KW-1185">Reference proteome</keyword>
<organism evidence="1 2">
    <name type="scientific">Paraburkholderia aromaticivorans</name>
    <dbReference type="NCBI Taxonomy" id="2026199"/>
    <lineage>
        <taxon>Bacteria</taxon>
        <taxon>Pseudomonadati</taxon>
        <taxon>Pseudomonadota</taxon>
        <taxon>Betaproteobacteria</taxon>
        <taxon>Burkholderiales</taxon>
        <taxon>Burkholderiaceae</taxon>
        <taxon>Paraburkholderia</taxon>
    </lineage>
</organism>
<gene>
    <name evidence="1" type="ORF">CJU94_10945</name>
</gene>